<dbReference type="VEuPathDB" id="TriTrypDB:ADEAN_000525100"/>
<dbReference type="AlphaFoldDB" id="A0A7G2CFN2"/>
<evidence type="ECO:0000313" key="1">
    <source>
        <dbReference type="EMBL" id="CAD2217771.1"/>
    </source>
</evidence>
<organism evidence="1 2">
    <name type="scientific">Angomonas deanei</name>
    <dbReference type="NCBI Taxonomy" id="59799"/>
    <lineage>
        <taxon>Eukaryota</taxon>
        <taxon>Discoba</taxon>
        <taxon>Euglenozoa</taxon>
        <taxon>Kinetoplastea</taxon>
        <taxon>Metakinetoplastina</taxon>
        <taxon>Trypanosomatida</taxon>
        <taxon>Trypanosomatidae</taxon>
        <taxon>Strigomonadinae</taxon>
        <taxon>Angomonas</taxon>
    </lineage>
</organism>
<proteinExistence type="predicted"/>
<evidence type="ECO:0000313" key="2">
    <source>
        <dbReference type="Proteomes" id="UP000515908"/>
    </source>
</evidence>
<reference evidence="1 2" key="1">
    <citation type="submission" date="2020-08" db="EMBL/GenBank/DDBJ databases">
        <authorList>
            <person name="Newling K."/>
            <person name="Davey J."/>
            <person name="Forrester S."/>
        </authorList>
    </citation>
    <scope>NUCLEOTIDE SEQUENCE [LARGE SCALE GENOMIC DNA]</scope>
    <source>
        <strain evidence="2">Crithidia deanei Carvalho (ATCC PRA-265)</strain>
    </source>
</reference>
<protein>
    <submittedName>
        <fullName evidence="1">Uncharacterized protein</fullName>
    </submittedName>
</protein>
<dbReference type="Proteomes" id="UP000515908">
    <property type="component" value="Chromosome 09"/>
</dbReference>
<sequence length="268" mass="30467">MTPEEQHSLLQSKLRQAMRLKEVEATQEQNDTVTEEPVPSLYPPGYWDCLRHLRASWGVQYVCGMPSYHMEQARRWRREMHHHGLARLPFLPTVLPALRPMEVEAQRVLREGSRRHAAGSSGWLPNSMQTSFTDALQSLPTEYKRYCLRGSLRYYSPKQLFYVQPHASLVRGDDPQGIVIQRKERDIPFGYQSSARLEKEQAAVLALFEEEASSISATEEQFVSECTLPTLENVATTSSAYDGLTLCIPTPGVQTTTLKQSWAALTLK</sequence>
<keyword evidence="2" id="KW-1185">Reference proteome</keyword>
<name>A0A7G2CFN2_9TRYP</name>
<dbReference type="EMBL" id="LR877153">
    <property type="protein sequence ID" value="CAD2217771.1"/>
    <property type="molecule type" value="Genomic_DNA"/>
</dbReference>
<accession>A0A7G2CFN2</accession>
<gene>
    <name evidence="1" type="ORF">ADEAN_000525100</name>
</gene>